<comment type="caution">
    <text evidence="4">The sequence shown here is derived from an EMBL/GenBank/DDBJ whole genome shotgun (WGS) entry which is preliminary data.</text>
</comment>
<dbReference type="EMBL" id="NSIT01000071">
    <property type="protein sequence ID" value="PJE79407.1"/>
    <property type="molecule type" value="Genomic_DNA"/>
</dbReference>
<proteinExistence type="predicted"/>
<feature type="compositionally biased region" description="Low complexity" evidence="2">
    <location>
        <begin position="449"/>
        <end position="484"/>
    </location>
</feature>
<dbReference type="SUPFAM" id="SSF51055">
    <property type="entry name" value="Carbohydrate binding domain"/>
    <property type="match status" value="3"/>
</dbReference>
<feature type="domain" description="Chitin-binding type-3" evidence="3">
    <location>
        <begin position="177"/>
        <end position="226"/>
    </location>
</feature>
<dbReference type="GO" id="GO:0005975">
    <property type="term" value="P:carbohydrate metabolic process"/>
    <property type="evidence" value="ECO:0007669"/>
    <property type="project" value="InterPro"/>
</dbReference>
<feature type="domain" description="Chitin-binding type-3" evidence="3">
    <location>
        <begin position="292"/>
        <end position="336"/>
    </location>
</feature>
<feature type="domain" description="Chitin-binding type-3" evidence="3">
    <location>
        <begin position="392"/>
        <end position="435"/>
    </location>
</feature>
<dbReference type="GO" id="GO:0030246">
    <property type="term" value="F:carbohydrate binding"/>
    <property type="evidence" value="ECO:0007669"/>
    <property type="project" value="InterPro"/>
</dbReference>
<evidence type="ECO:0000256" key="1">
    <source>
        <dbReference type="ARBA" id="ARBA00022801"/>
    </source>
</evidence>
<gene>
    <name evidence="4" type="ORF">CI610_01629</name>
</gene>
<accession>A0A2H9T890</accession>
<sequence length="557" mass="62753">MAGFITVVKEQSKLVKYRAIKPSKNKYPPRYSAYWKKLENNPKTTTTIPVAPEAIITTPSITPVTPAIGVEITKGLPTALVAPESTIPSSAFTAIPVFQEELTNDLLIPLPDKMPSEQTLPSSLENQINGTWNKKFGYTAGDTVRYNSYLYQARWNNSGKEPGKTSDWVIFREQNKAYYWQENHVYPVEGFQVIHNNNIYVNTRWSRGEEPRLPFEGEDNLPWKFIEESTHIASTPWSANTRYKKIDPDNKNGENIIVVSYNGYLYINRWETQGDIPGKSDVWYIVTEPGRIYFWDKDHIYPEKGFQVVYDNTFYVNTRWTLGDNPASQQDAWLKVADTSTTAYNLWSPSVSYAEAIIVSQNTILYKSRWATRGEEPGQSDAWTIHPEEGRSYPWIKNHTYPEEGTIVTYQSISYQNTGRTRGDLPGIATVWQKIEDDNEAGHSEGEDNNNTNNETEASDNNNSENNNNTNSNNNSQNNGTDASGICSHPQWTIGTPYVIGDIVTATCNSPHPGTPCYGKTGTFAFSCGETEGTQHCDLIHPGENSHNIWGIASECS</sequence>
<feature type="domain" description="Chitin-binding type-3" evidence="3">
    <location>
        <begin position="234"/>
        <end position="286"/>
    </location>
</feature>
<protein>
    <recommendedName>
        <fullName evidence="3">Chitin-binding type-3 domain-containing protein</fullName>
    </recommendedName>
</protein>
<feature type="region of interest" description="Disordered" evidence="2">
    <location>
        <begin position="440"/>
        <end position="484"/>
    </location>
</feature>
<reference evidence="4" key="1">
    <citation type="journal article" date="2017" name="Appl. Environ. Microbiol.">
        <title>Molecular characterization of an Endozoicomonas-like organism causing infection in king scallop Pecten maximus L.</title>
        <authorList>
            <person name="Cano I."/>
            <person name="van Aerle R."/>
            <person name="Ross S."/>
            <person name="Verner-Jeffreys D.W."/>
            <person name="Paley R.K."/>
            <person name="Rimmer G."/>
            <person name="Ryder D."/>
            <person name="Hooper P."/>
            <person name="Stone D."/>
            <person name="Feist S.W."/>
        </authorList>
    </citation>
    <scope>NUCLEOTIDE SEQUENCE</scope>
</reference>
<dbReference type="GO" id="GO:0005576">
    <property type="term" value="C:extracellular region"/>
    <property type="evidence" value="ECO:0007669"/>
    <property type="project" value="InterPro"/>
</dbReference>
<dbReference type="InterPro" id="IPR003610">
    <property type="entry name" value="CBM5/12"/>
</dbReference>
<dbReference type="SMART" id="SM00495">
    <property type="entry name" value="ChtBD3"/>
    <property type="match status" value="6"/>
</dbReference>
<evidence type="ECO:0000313" key="4">
    <source>
        <dbReference type="EMBL" id="PJE79407.1"/>
    </source>
</evidence>
<dbReference type="CDD" id="cd12215">
    <property type="entry name" value="ChiC_BD"/>
    <property type="match status" value="3"/>
</dbReference>
<dbReference type="GO" id="GO:0004553">
    <property type="term" value="F:hydrolase activity, hydrolyzing O-glycosyl compounds"/>
    <property type="evidence" value="ECO:0007669"/>
    <property type="project" value="InterPro"/>
</dbReference>
<organism evidence="4">
    <name type="scientific">invertebrate metagenome</name>
    <dbReference type="NCBI Taxonomy" id="1711999"/>
    <lineage>
        <taxon>unclassified sequences</taxon>
        <taxon>metagenomes</taxon>
        <taxon>organismal metagenomes</taxon>
    </lineage>
</organism>
<evidence type="ECO:0000256" key="2">
    <source>
        <dbReference type="SAM" id="MobiDB-lite"/>
    </source>
</evidence>
<name>A0A2H9T890_9ZZZZ</name>
<evidence type="ECO:0000259" key="3">
    <source>
        <dbReference type="SMART" id="SM00495"/>
    </source>
</evidence>
<feature type="domain" description="Chitin-binding type-3" evidence="3">
    <location>
        <begin position="344"/>
        <end position="386"/>
    </location>
</feature>
<feature type="domain" description="Chitin-binding type-3" evidence="3">
    <location>
        <begin position="129"/>
        <end position="171"/>
    </location>
</feature>
<dbReference type="InterPro" id="IPR036573">
    <property type="entry name" value="CBM_sf_5/12"/>
</dbReference>
<dbReference type="AlphaFoldDB" id="A0A2H9T890"/>
<dbReference type="Gene3D" id="2.10.10.20">
    <property type="entry name" value="Carbohydrate-binding module superfamily 5/12"/>
    <property type="match status" value="5"/>
</dbReference>
<keyword evidence="1" id="KW-0378">Hydrolase</keyword>